<keyword evidence="8" id="KW-1185">Reference proteome</keyword>
<evidence type="ECO:0000256" key="2">
    <source>
        <dbReference type="ARBA" id="ARBA00023125"/>
    </source>
</evidence>
<evidence type="ECO:0000259" key="6">
    <source>
        <dbReference type="PROSITE" id="PS51078"/>
    </source>
</evidence>
<proteinExistence type="predicted"/>
<sequence>MLDADAALRVSPRPPRDSAPSGSVQTVEKTLAILEVVAERGGASAKDVSEALGYPLPTTYRLLQALVSSDYLVHLRKEKRFELGYKLDRLGASLHRQIGVPAPVRAEIARLHQAGQTAAYFAVYRGSDVVVTYVVDCPVHPRITPLRFGFHEATHATAFGKLLLAGMDEDEAARHLDRYGTPALTSSTFTDRDALAEHLAEIGRAGLAWEHEEFVPGMTCAAAGVRNGAGMLVGAVAISSPTEALTSMRAAEVERALRESANRVSRYYRSGRTSG</sequence>
<dbReference type="Pfam" id="PF09339">
    <property type="entry name" value="HTH_IclR"/>
    <property type="match status" value="1"/>
</dbReference>
<accession>A0ABV5LPW5</accession>
<dbReference type="PANTHER" id="PTHR30136">
    <property type="entry name" value="HELIX-TURN-HELIX TRANSCRIPTIONAL REGULATOR, ICLR FAMILY"/>
    <property type="match status" value="1"/>
</dbReference>
<dbReference type="Gene3D" id="3.30.450.40">
    <property type="match status" value="1"/>
</dbReference>
<dbReference type="Pfam" id="PF01614">
    <property type="entry name" value="IclR_C"/>
    <property type="match status" value="1"/>
</dbReference>
<dbReference type="SMART" id="SM00346">
    <property type="entry name" value="HTH_ICLR"/>
    <property type="match status" value="1"/>
</dbReference>
<comment type="caution">
    <text evidence="7">The sequence shown here is derived from an EMBL/GenBank/DDBJ whole genome shotgun (WGS) entry which is preliminary data.</text>
</comment>
<dbReference type="SUPFAM" id="SSF55781">
    <property type="entry name" value="GAF domain-like"/>
    <property type="match status" value="1"/>
</dbReference>
<dbReference type="EMBL" id="JBHMDM010000002">
    <property type="protein sequence ID" value="MFB9376135.1"/>
    <property type="molecule type" value="Genomic_DNA"/>
</dbReference>
<dbReference type="RefSeq" id="WP_380134636.1">
    <property type="nucleotide sequence ID" value="NZ_JBHLUI010000002.1"/>
</dbReference>
<dbReference type="InterPro" id="IPR050707">
    <property type="entry name" value="HTH_MetabolicPath_Reg"/>
</dbReference>
<keyword evidence="2" id="KW-0238">DNA-binding</keyword>
<dbReference type="Proteomes" id="UP001589748">
    <property type="component" value="Unassembled WGS sequence"/>
</dbReference>
<feature type="region of interest" description="Disordered" evidence="4">
    <location>
        <begin position="1"/>
        <end position="24"/>
    </location>
</feature>
<dbReference type="InterPro" id="IPR014757">
    <property type="entry name" value="Tscrpt_reg_IclR_C"/>
</dbReference>
<evidence type="ECO:0000256" key="4">
    <source>
        <dbReference type="SAM" id="MobiDB-lite"/>
    </source>
</evidence>
<evidence type="ECO:0000256" key="3">
    <source>
        <dbReference type="ARBA" id="ARBA00023163"/>
    </source>
</evidence>
<dbReference type="InterPro" id="IPR005471">
    <property type="entry name" value="Tscrpt_reg_IclR_N"/>
</dbReference>
<reference evidence="7 8" key="1">
    <citation type="submission" date="2024-09" db="EMBL/GenBank/DDBJ databases">
        <authorList>
            <person name="Sun Q."/>
            <person name="Mori K."/>
        </authorList>
    </citation>
    <scope>NUCLEOTIDE SEQUENCE [LARGE SCALE GENOMIC DNA]</scope>
    <source>
        <strain evidence="7 8">TISTR 1856</strain>
    </source>
</reference>
<dbReference type="PROSITE" id="PS51078">
    <property type="entry name" value="ICLR_ED"/>
    <property type="match status" value="1"/>
</dbReference>
<evidence type="ECO:0000259" key="5">
    <source>
        <dbReference type="PROSITE" id="PS51077"/>
    </source>
</evidence>
<feature type="domain" description="HTH iclR-type" evidence="5">
    <location>
        <begin position="24"/>
        <end position="85"/>
    </location>
</feature>
<gene>
    <name evidence="7" type="ORF">ACFFVI_04050</name>
</gene>
<dbReference type="PROSITE" id="PS51077">
    <property type="entry name" value="HTH_ICLR"/>
    <property type="match status" value="1"/>
</dbReference>
<dbReference type="SUPFAM" id="SSF46785">
    <property type="entry name" value="Winged helix' DNA-binding domain"/>
    <property type="match status" value="1"/>
</dbReference>
<keyword evidence="3" id="KW-0804">Transcription</keyword>
<evidence type="ECO:0000313" key="8">
    <source>
        <dbReference type="Proteomes" id="UP001589748"/>
    </source>
</evidence>
<dbReference type="PANTHER" id="PTHR30136:SF24">
    <property type="entry name" value="HTH-TYPE TRANSCRIPTIONAL REPRESSOR ALLR"/>
    <property type="match status" value="1"/>
</dbReference>
<dbReference type="Gene3D" id="1.10.10.10">
    <property type="entry name" value="Winged helix-like DNA-binding domain superfamily/Winged helix DNA-binding domain"/>
    <property type="match status" value="1"/>
</dbReference>
<evidence type="ECO:0000313" key="7">
    <source>
        <dbReference type="EMBL" id="MFB9376135.1"/>
    </source>
</evidence>
<dbReference type="InterPro" id="IPR036390">
    <property type="entry name" value="WH_DNA-bd_sf"/>
</dbReference>
<name>A0ABV5LPW5_9ACTN</name>
<dbReference type="InterPro" id="IPR029016">
    <property type="entry name" value="GAF-like_dom_sf"/>
</dbReference>
<feature type="domain" description="IclR-ED" evidence="6">
    <location>
        <begin position="86"/>
        <end position="270"/>
    </location>
</feature>
<organism evidence="7 8">
    <name type="scientific">Kineococcus gynurae</name>
    <dbReference type="NCBI Taxonomy" id="452979"/>
    <lineage>
        <taxon>Bacteria</taxon>
        <taxon>Bacillati</taxon>
        <taxon>Actinomycetota</taxon>
        <taxon>Actinomycetes</taxon>
        <taxon>Kineosporiales</taxon>
        <taxon>Kineosporiaceae</taxon>
        <taxon>Kineococcus</taxon>
    </lineage>
</organism>
<evidence type="ECO:0000256" key="1">
    <source>
        <dbReference type="ARBA" id="ARBA00023015"/>
    </source>
</evidence>
<keyword evidence="1" id="KW-0805">Transcription regulation</keyword>
<protein>
    <submittedName>
        <fullName evidence="7">IclR family transcriptional regulator</fullName>
    </submittedName>
</protein>
<dbReference type="InterPro" id="IPR036388">
    <property type="entry name" value="WH-like_DNA-bd_sf"/>
</dbReference>